<evidence type="ECO:0000256" key="6">
    <source>
        <dbReference type="SAM" id="MobiDB-lite"/>
    </source>
</evidence>
<keyword evidence="9" id="KW-1185">Reference proteome</keyword>
<dbReference type="EMBL" id="QUNO01000001">
    <property type="protein sequence ID" value="REH55180.1"/>
    <property type="molecule type" value="Genomic_DNA"/>
</dbReference>
<dbReference type="InterPro" id="IPR033803">
    <property type="entry name" value="CBD-like_Golvesin-Xly"/>
</dbReference>
<evidence type="ECO:0000256" key="1">
    <source>
        <dbReference type="ARBA" id="ARBA00022679"/>
    </source>
</evidence>
<dbReference type="GO" id="GO:0003677">
    <property type="term" value="F:DNA binding"/>
    <property type="evidence" value="ECO:0007669"/>
    <property type="project" value="InterPro"/>
</dbReference>
<keyword evidence="8" id="KW-0723">Serine/threonine-protein kinase</keyword>
<evidence type="ECO:0000313" key="8">
    <source>
        <dbReference type="EMBL" id="REH55180.1"/>
    </source>
</evidence>
<dbReference type="OrthoDB" id="9762169at2"/>
<dbReference type="SUPFAM" id="SSF47413">
    <property type="entry name" value="lambda repressor-like DNA-binding domains"/>
    <property type="match status" value="1"/>
</dbReference>
<feature type="compositionally biased region" description="Low complexity" evidence="6">
    <location>
        <begin position="133"/>
        <end position="145"/>
    </location>
</feature>
<keyword evidence="4 5" id="KW-0067">ATP-binding</keyword>
<protein>
    <submittedName>
        <fullName evidence="8">Serine/threonine protein kinase</fullName>
    </submittedName>
</protein>
<dbReference type="Pfam" id="PF25275">
    <property type="entry name" value="Golvesin_C"/>
    <property type="match status" value="1"/>
</dbReference>
<dbReference type="PROSITE" id="PS00108">
    <property type="entry name" value="PROTEIN_KINASE_ST"/>
    <property type="match status" value="1"/>
</dbReference>
<dbReference type="Proteomes" id="UP000256269">
    <property type="component" value="Unassembled WGS sequence"/>
</dbReference>
<dbReference type="Pfam" id="PF00069">
    <property type="entry name" value="Pkinase"/>
    <property type="match status" value="1"/>
</dbReference>
<dbReference type="SMART" id="SM00220">
    <property type="entry name" value="S_TKc"/>
    <property type="match status" value="1"/>
</dbReference>
<evidence type="ECO:0000256" key="4">
    <source>
        <dbReference type="ARBA" id="ARBA00022840"/>
    </source>
</evidence>
<dbReference type="Gene3D" id="1.10.510.10">
    <property type="entry name" value="Transferase(Phosphotransferase) domain 1"/>
    <property type="match status" value="1"/>
</dbReference>
<feature type="region of interest" description="Disordered" evidence="6">
    <location>
        <begin position="508"/>
        <end position="604"/>
    </location>
</feature>
<reference evidence="8 9" key="1">
    <citation type="submission" date="2018-08" db="EMBL/GenBank/DDBJ databases">
        <title>Genomic Encyclopedia of Archaeal and Bacterial Type Strains, Phase II (KMG-II): from individual species to whole genera.</title>
        <authorList>
            <person name="Goeker M."/>
        </authorList>
    </citation>
    <scope>NUCLEOTIDE SEQUENCE [LARGE SCALE GENOMIC DNA]</scope>
    <source>
        <strain evidence="8 9">DSM 45791</strain>
    </source>
</reference>
<keyword evidence="2 5" id="KW-0547">Nucleotide-binding</keyword>
<dbReference type="InterPro" id="IPR010982">
    <property type="entry name" value="Lambda_DNA-bd_dom_sf"/>
</dbReference>
<dbReference type="AlphaFoldDB" id="A0A3E0I942"/>
<dbReference type="CDD" id="cd14014">
    <property type="entry name" value="STKc_PknB_like"/>
    <property type="match status" value="1"/>
</dbReference>
<evidence type="ECO:0000256" key="5">
    <source>
        <dbReference type="PROSITE-ProRule" id="PRU10141"/>
    </source>
</evidence>
<keyword evidence="1" id="KW-0808">Transferase</keyword>
<feature type="binding site" evidence="5">
    <location>
        <position position="181"/>
    </location>
    <ligand>
        <name>ATP</name>
        <dbReference type="ChEBI" id="CHEBI:30616"/>
    </ligand>
</feature>
<dbReference type="PANTHER" id="PTHR43289:SF34">
    <property type="entry name" value="SERINE_THREONINE-PROTEIN KINASE YBDM-RELATED"/>
    <property type="match status" value="1"/>
</dbReference>
<sequence length="728" mass="73766">MGRREQPVKPGPLYAFAAGLRELRTATGHTYRALATKAGYSHSALAAAASGESLPTLDVTLAYVGACGGDQAIWEQRWRKLAARLRMTHPGLLPEADSPDPGHDDAADPPSVESLPADDSHPTPAASPPSPTAGPATGVTPLATTDPEQVGPIRIAARLGAGAMGQVFLGRTDAGRPVAVKVVRADLAGDPVFRRRFRRELHALREVTGPHLALLADGDAETDQPWLATVYRPAVSLADAVDTHGPLPAAVVRSLAAGVIDALIAVHEGGIVHRDLKPSNVLLTADGVQVIDFGIAAAAEGTALTATGTHLGSAAYMAPEQAIGGAVGPAADVFALGSLLGYALTGAPPFGEGRADAVVYRVVHEPPELATIDAVTSQDNNLRALIRACLDKDPDTRPTPADLRDTYGLADALSGPGWLPEAVNSSIAEHEAAALAALGAEPPTQHEIDTAAAATTVLPMPAEGVPPAVASPQRGRRMAVRIGLTAAALAVVAAGLVAWRTMDLPAQNRASAPGSGPAATSTSTAPSGSSAAGSSTAASASTPPPSTVTPTLAGASRPTQPQGTAAGGGALAPQNAPVTFSATIGEGCPGNKSPQRVWDSGSSAWPQHTGADGCGGSYYAAASVKNDNTYYWSFATSPVTTGTCDVQVYVPTDGNLTTSANYRVYNGPNAATYVTSFTVDQRDHQGQWVDAGSTAVPTSGGSVQIQLTAHGSGSGSMAAGAITLTCHP</sequence>
<feature type="compositionally biased region" description="Low complexity" evidence="6">
    <location>
        <begin position="510"/>
        <end position="541"/>
    </location>
</feature>
<evidence type="ECO:0000256" key="3">
    <source>
        <dbReference type="ARBA" id="ARBA00022777"/>
    </source>
</evidence>
<dbReference type="PROSITE" id="PS00107">
    <property type="entry name" value="PROTEIN_KINASE_ATP"/>
    <property type="match status" value="1"/>
</dbReference>
<gene>
    <name evidence="8" type="ORF">BCF44_101196</name>
</gene>
<keyword evidence="3 8" id="KW-0418">Kinase</keyword>
<evidence type="ECO:0000256" key="2">
    <source>
        <dbReference type="ARBA" id="ARBA00022741"/>
    </source>
</evidence>
<accession>A0A3E0I942</accession>
<evidence type="ECO:0000259" key="7">
    <source>
        <dbReference type="PROSITE" id="PS50011"/>
    </source>
</evidence>
<dbReference type="RefSeq" id="WP_116172153.1">
    <property type="nucleotide sequence ID" value="NZ_CP144375.1"/>
</dbReference>
<dbReference type="InterPro" id="IPR011009">
    <property type="entry name" value="Kinase-like_dom_sf"/>
</dbReference>
<dbReference type="Gene3D" id="3.30.200.20">
    <property type="entry name" value="Phosphorylase Kinase, domain 1"/>
    <property type="match status" value="1"/>
</dbReference>
<dbReference type="PROSITE" id="PS50011">
    <property type="entry name" value="PROTEIN_KINASE_DOM"/>
    <property type="match status" value="1"/>
</dbReference>
<name>A0A3E0I942_9PSEU</name>
<organism evidence="8 9">
    <name type="scientific">Kutzneria buriramensis</name>
    <dbReference type="NCBI Taxonomy" id="1045776"/>
    <lineage>
        <taxon>Bacteria</taxon>
        <taxon>Bacillati</taxon>
        <taxon>Actinomycetota</taxon>
        <taxon>Actinomycetes</taxon>
        <taxon>Pseudonocardiales</taxon>
        <taxon>Pseudonocardiaceae</taxon>
        <taxon>Kutzneria</taxon>
    </lineage>
</organism>
<dbReference type="InterPro" id="IPR008271">
    <property type="entry name" value="Ser/Thr_kinase_AS"/>
</dbReference>
<dbReference type="GO" id="GO:0005524">
    <property type="term" value="F:ATP binding"/>
    <property type="evidence" value="ECO:0007669"/>
    <property type="project" value="UniProtKB-UniRule"/>
</dbReference>
<proteinExistence type="predicted"/>
<feature type="region of interest" description="Disordered" evidence="6">
    <location>
        <begin position="91"/>
        <end position="149"/>
    </location>
</feature>
<dbReference type="SUPFAM" id="SSF56112">
    <property type="entry name" value="Protein kinase-like (PK-like)"/>
    <property type="match status" value="1"/>
</dbReference>
<dbReference type="InterPro" id="IPR017441">
    <property type="entry name" value="Protein_kinase_ATP_BS"/>
</dbReference>
<dbReference type="InterPro" id="IPR000719">
    <property type="entry name" value="Prot_kinase_dom"/>
</dbReference>
<feature type="domain" description="Protein kinase" evidence="7">
    <location>
        <begin position="153"/>
        <end position="410"/>
    </location>
</feature>
<dbReference type="Pfam" id="PF13560">
    <property type="entry name" value="HTH_31"/>
    <property type="match status" value="1"/>
</dbReference>
<dbReference type="PANTHER" id="PTHR43289">
    <property type="entry name" value="MITOGEN-ACTIVATED PROTEIN KINASE KINASE KINASE 20-RELATED"/>
    <property type="match status" value="1"/>
</dbReference>
<dbReference type="GO" id="GO:0004674">
    <property type="term" value="F:protein serine/threonine kinase activity"/>
    <property type="evidence" value="ECO:0007669"/>
    <property type="project" value="UniProtKB-KW"/>
</dbReference>
<comment type="caution">
    <text evidence="8">The sequence shown here is derived from an EMBL/GenBank/DDBJ whole genome shotgun (WGS) entry which is preliminary data.</text>
</comment>
<evidence type="ECO:0000313" key="9">
    <source>
        <dbReference type="Proteomes" id="UP000256269"/>
    </source>
</evidence>